<dbReference type="AlphaFoldDB" id="A0A0D6N5B7"/>
<keyword evidence="6 8" id="KW-1133">Transmembrane helix</keyword>
<dbReference type="PANTHER" id="PTHR34979:SF1">
    <property type="entry name" value="INNER MEMBRANE PROTEIN YGAZ"/>
    <property type="match status" value="1"/>
</dbReference>
<keyword evidence="3" id="KW-0813">Transport</keyword>
<dbReference type="RefSeq" id="WP_244877632.1">
    <property type="nucleotide sequence ID" value="NZ_BAMV01000016.1"/>
</dbReference>
<evidence type="ECO:0000313" key="10">
    <source>
        <dbReference type="EMBL" id="GEL58742.1"/>
    </source>
</evidence>
<keyword evidence="12" id="KW-1185">Reference proteome</keyword>
<evidence type="ECO:0000256" key="2">
    <source>
        <dbReference type="ARBA" id="ARBA00010735"/>
    </source>
</evidence>
<protein>
    <submittedName>
        <fullName evidence="9">Azaleucine resistance protein AzlC</fullName>
    </submittedName>
    <submittedName>
        <fullName evidence="10">Transporter</fullName>
    </submittedName>
</protein>
<evidence type="ECO:0000256" key="3">
    <source>
        <dbReference type="ARBA" id="ARBA00022448"/>
    </source>
</evidence>
<organism evidence="9 11">
    <name type="scientific">Acetobacter cibinongensis</name>
    <dbReference type="NCBI Taxonomy" id="146475"/>
    <lineage>
        <taxon>Bacteria</taxon>
        <taxon>Pseudomonadati</taxon>
        <taxon>Pseudomonadota</taxon>
        <taxon>Alphaproteobacteria</taxon>
        <taxon>Acetobacterales</taxon>
        <taxon>Acetobacteraceae</taxon>
        <taxon>Acetobacter</taxon>
    </lineage>
</organism>
<feature type="transmembrane region" description="Helical" evidence="8">
    <location>
        <begin position="171"/>
        <end position="189"/>
    </location>
</feature>
<sequence length="235" mass="25272">MQVASASHCPPSTRMEVLRGLRSALPIMLGFIPFGLVLGAQARMRGFALFEVPMMTGLNFGGGSEFAAVGLWTSPPHILLIVGVTFLVNSRHLLMGAALAPYLRAIPRNKMLFCLFFMCDETWALSLTDARKTGFSLPYYMSVSLCLYMSWVIGTAIGAVAGPIMGDVSRYGFDMAFPAVFFVLLRGMWKGMASALPWGVSLGVAVAAYMVLPKGWYVPLGAVSGGAVAWVQARS</sequence>
<evidence type="ECO:0000313" key="11">
    <source>
        <dbReference type="Proteomes" id="UP000032671"/>
    </source>
</evidence>
<name>A0A0D6N5B7_9PROT</name>
<evidence type="ECO:0000256" key="7">
    <source>
        <dbReference type="ARBA" id="ARBA00023136"/>
    </source>
</evidence>
<dbReference type="STRING" id="1231339.Abci_016_057"/>
<dbReference type="EMBL" id="BJVU01000004">
    <property type="protein sequence ID" value="GEL58742.1"/>
    <property type="molecule type" value="Genomic_DNA"/>
</dbReference>
<evidence type="ECO:0000313" key="9">
    <source>
        <dbReference type="EMBL" id="GAN60711.1"/>
    </source>
</evidence>
<dbReference type="Proteomes" id="UP000321891">
    <property type="component" value="Unassembled WGS sequence"/>
</dbReference>
<evidence type="ECO:0000256" key="1">
    <source>
        <dbReference type="ARBA" id="ARBA00004651"/>
    </source>
</evidence>
<feature type="transmembrane region" description="Helical" evidence="8">
    <location>
        <begin position="195"/>
        <end position="212"/>
    </location>
</feature>
<accession>A0A6N3SNQ0</accession>
<evidence type="ECO:0000256" key="6">
    <source>
        <dbReference type="ARBA" id="ARBA00022989"/>
    </source>
</evidence>
<proteinExistence type="inferred from homology"/>
<evidence type="ECO:0000256" key="8">
    <source>
        <dbReference type="SAM" id="Phobius"/>
    </source>
</evidence>
<accession>A0A0D6N5B7</accession>
<feature type="transmembrane region" description="Helical" evidence="8">
    <location>
        <begin position="139"/>
        <end position="164"/>
    </location>
</feature>
<dbReference type="GO" id="GO:1903785">
    <property type="term" value="P:L-valine transmembrane transport"/>
    <property type="evidence" value="ECO:0007669"/>
    <property type="project" value="TreeGrafter"/>
</dbReference>
<reference evidence="9 11" key="1">
    <citation type="submission" date="2012-11" db="EMBL/GenBank/DDBJ databases">
        <title>Whole genome sequence of Acetobacter cibinongensis 4H-1.</title>
        <authorList>
            <person name="Azuma Y."/>
            <person name="Higashiura N."/>
            <person name="Hirakawa H."/>
            <person name="Matsushita K."/>
        </authorList>
    </citation>
    <scope>NUCLEOTIDE SEQUENCE [LARGE SCALE GENOMIC DNA]</scope>
    <source>
        <strain evidence="9 11">4H-1</strain>
    </source>
</reference>
<comment type="similarity">
    <text evidence="2">Belongs to the AzlC family.</text>
</comment>
<feature type="transmembrane region" description="Helical" evidence="8">
    <location>
        <begin position="20"/>
        <end position="40"/>
    </location>
</feature>
<dbReference type="Pfam" id="PF03591">
    <property type="entry name" value="AzlC"/>
    <property type="match status" value="1"/>
</dbReference>
<dbReference type="InterPro" id="IPR011606">
    <property type="entry name" value="Brnchd-chn_aa_trnsp_permease"/>
</dbReference>
<dbReference type="PANTHER" id="PTHR34979">
    <property type="entry name" value="INNER MEMBRANE PROTEIN YGAZ"/>
    <property type="match status" value="1"/>
</dbReference>
<gene>
    <name evidence="9" type="ORF">Abci_016_057</name>
    <name evidence="10" type="ORF">ACI01nite_13440</name>
</gene>
<keyword evidence="7 8" id="KW-0472">Membrane</keyword>
<dbReference type="Proteomes" id="UP000032671">
    <property type="component" value="Unassembled WGS sequence"/>
</dbReference>
<evidence type="ECO:0000256" key="4">
    <source>
        <dbReference type="ARBA" id="ARBA00022475"/>
    </source>
</evidence>
<comment type="subcellular location">
    <subcellularLocation>
        <location evidence="1">Cell membrane</location>
        <topology evidence="1">Multi-pass membrane protein</topology>
    </subcellularLocation>
</comment>
<keyword evidence="4" id="KW-1003">Cell membrane</keyword>
<dbReference type="GO" id="GO:0005886">
    <property type="term" value="C:plasma membrane"/>
    <property type="evidence" value="ECO:0007669"/>
    <property type="project" value="UniProtKB-SubCell"/>
</dbReference>
<keyword evidence="5 8" id="KW-0812">Transmembrane</keyword>
<evidence type="ECO:0000313" key="12">
    <source>
        <dbReference type="Proteomes" id="UP000321891"/>
    </source>
</evidence>
<dbReference type="EMBL" id="BAMV01000016">
    <property type="protein sequence ID" value="GAN60711.1"/>
    <property type="molecule type" value="Genomic_DNA"/>
</dbReference>
<evidence type="ECO:0000256" key="5">
    <source>
        <dbReference type="ARBA" id="ARBA00022692"/>
    </source>
</evidence>
<comment type="caution">
    <text evidence="9">The sequence shown here is derived from an EMBL/GenBank/DDBJ whole genome shotgun (WGS) entry which is preliminary data.</text>
</comment>
<reference evidence="10 12" key="2">
    <citation type="submission" date="2019-07" db="EMBL/GenBank/DDBJ databases">
        <title>Whole genome shotgun sequence of Acetobacter cibinongensis NBRC 16605.</title>
        <authorList>
            <person name="Hosoyama A."/>
            <person name="Uohara A."/>
            <person name="Ohji S."/>
            <person name="Ichikawa N."/>
        </authorList>
    </citation>
    <scope>NUCLEOTIDE SEQUENCE [LARGE SCALE GENOMIC DNA]</scope>
    <source>
        <strain evidence="10 12">NBRC 16605</strain>
    </source>
</reference>